<keyword evidence="2 14" id="KW-0547">Nucleotide-binding</keyword>
<keyword evidence="15" id="KW-0175">Coiled coil</keyword>
<dbReference type="Gene3D" id="1.10.486.10">
    <property type="entry name" value="PCRA, domain 4"/>
    <property type="match status" value="1"/>
</dbReference>
<keyword evidence="4 14" id="KW-0378">Hydrolase</keyword>
<comment type="catalytic activity">
    <reaction evidence="11">
        <text>Couples ATP hydrolysis with the unwinding of duplex DNA by translocating in the 3'-5' direction.</text>
        <dbReference type="EC" id="5.6.2.4"/>
    </reaction>
</comment>
<evidence type="ECO:0000256" key="11">
    <source>
        <dbReference type="ARBA" id="ARBA00034617"/>
    </source>
</evidence>
<dbReference type="GO" id="GO:0033202">
    <property type="term" value="C:DNA helicase complex"/>
    <property type="evidence" value="ECO:0007669"/>
    <property type="project" value="TreeGrafter"/>
</dbReference>
<accession>A0A0G4K506</accession>
<dbReference type="PROSITE" id="PS51217">
    <property type="entry name" value="UVRD_HELICASE_CTER"/>
    <property type="match status" value="1"/>
</dbReference>
<evidence type="ECO:0000256" key="10">
    <source>
        <dbReference type="ARBA" id="ARBA00023235"/>
    </source>
</evidence>
<dbReference type="Proteomes" id="UP000043763">
    <property type="component" value="Unassembled WGS sequence"/>
</dbReference>
<sequence length="1131" mass="132524">MVFNLNDKQKDIIKCFEDNGLCFVNASAGTGKTSTITEIYIKLLENKEKVSNIVVITFTKAAANEMLFRIRSKVRNKIDSIKNANDEKSLKEKKYWQNIYKDILTSAKISTINAFANSIAMENAMYLSIPPNMAILEDSIDIQETLKSEILNILRQSKHAETIRSLYRISTEDSKNKFAQRILHFLLKIKPRLENINRFEERALEIIKIDDKEYDKLYNNIYNYSIELINDNLKSGKFITECKNRISLLLQKIDLIKNKEKSKELKSEDYEYIRIALSNVSDAKLGNTKHDEFRAVLEDLKQCTNSMLNYIDILYNEENYKAVIDFIKETYNHIEKVKSNIGIYSHEDMMYKAIEALENDAISKEIRDNISSLILDEAQDTSILQFDFINLIVFGQREITSKSKTDKKLMIVGDRKQSIYRFRNADVNAFTNVQENFSNYVRYLKDNYRSNSMLIDFFNDLFKSTVFINDDINYKDEDDLDYNKKTENKAVSLLIFNNNIEDENIHLYADDKTELEAYAIAEYIKNNYSNDYKNTVILLQTFKRLDKYLKALSDYKIPYYIDGGNKFYSREEIVLIKTFLEYLILRDHAKLPEILRSELFDIDIGNLSDFLFSLYVKNLDIKDYFPKMVYDENKYKEIENIAKSKSYYNQLKTAKELLNNIESQIPMMNAAEIIETICIDTNFYNYLMTMNDAEISYANIEKLKTIANDFENQTGNNIYDFVLNLKNTNDNEPYSAIPKLSVESVKIMTIHKSKGLEFNNVFVAGIGSYIKPNLSDFDFIEDSSFIKLPVKNKHYSIDFSASNTEKNKISEISEKRRLLYVALTRASNNLTLSGEHSKGETYRSYLNKYLNDTIKNYKSDAISEDTEGLIKIDDIENKFIDSYLYGLSIIPKEETNITDAELIKQKINSLSKENKKENNNEYIKNINPSLNKNNKLNKNYVNISDLLNRKISKLENDINNTDNEYNEDIEVISYKDIGIIIHKMLEYFNFDKYKKEKEEYLEKVKSYIIKSNNHYSKEQLTESLNTAFKKLFENHHIQNILNGNEEIVSREHTYQHDNGKKLITGKIDIITKNKNDEYYILDYKVSEESEYNINKYQDQLNIYKFMFEEVTKTNNADIDKNKIKTDIIFLK</sequence>
<evidence type="ECO:0000256" key="3">
    <source>
        <dbReference type="ARBA" id="ARBA00022763"/>
    </source>
</evidence>
<protein>
    <recommendedName>
        <fullName evidence="12">DNA 3'-5' helicase</fullName>
        <ecNumber evidence="12">5.6.2.4</ecNumber>
    </recommendedName>
</protein>
<dbReference type="Gene3D" id="3.40.50.300">
    <property type="entry name" value="P-loop containing nucleotide triphosphate hydrolases"/>
    <property type="match status" value="4"/>
</dbReference>
<dbReference type="GO" id="GO:0000725">
    <property type="term" value="P:recombinational repair"/>
    <property type="evidence" value="ECO:0007669"/>
    <property type="project" value="TreeGrafter"/>
</dbReference>
<dbReference type="SUPFAM" id="SSF52980">
    <property type="entry name" value="Restriction endonuclease-like"/>
    <property type="match status" value="1"/>
</dbReference>
<dbReference type="PANTHER" id="PTHR11070:SF48">
    <property type="entry name" value="ATP-DEPENDENT HELICASE_NUCLEASE SUBUNIT A"/>
    <property type="match status" value="1"/>
</dbReference>
<keyword evidence="6" id="KW-0269">Exonuclease</keyword>
<evidence type="ECO:0000256" key="2">
    <source>
        <dbReference type="ARBA" id="ARBA00022741"/>
    </source>
</evidence>
<dbReference type="EMBL" id="CVLB01000001">
    <property type="protein sequence ID" value="CRF32204.1"/>
    <property type="molecule type" value="Genomic_DNA"/>
</dbReference>
<dbReference type="InterPro" id="IPR011335">
    <property type="entry name" value="Restrct_endonuc-II-like"/>
</dbReference>
<evidence type="ECO:0000256" key="6">
    <source>
        <dbReference type="ARBA" id="ARBA00022839"/>
    </source>
</evidence>
<dbReference type="InterPro" id="IPR000212">
    <property type="entry name" value="DNA_helicase_UvrD/REP"/>
</dbReference>
<keyword evidence="8" id="KW-0238">DNA-binding</keyword>
<evidence type="ECO:0000256" key="5">
    <source>
        <dbReference type="ARBA" id="ARBA00022806"/>
    </source>
</evidence>
<keyword evidence="19" id="KW-1185">Reference proteome</keyword>
<evidence type="ECO:0000256" key="9">
    <source>
        <dbReference type="ARBA" id="ARBA00023204"/>
    </source>
</evidence>
<keyword evidence="1" id="KW-0540">Nuclease</keyword>
<evidence type="ECO:0000259" key="17">
    <source>
        <dbReference type="PROSITE" id="PS51217"/>
    </source>
</evidence>
<dbReference type="InterPro" id="IPR011604">
    <property type="entry name" value="PDDEXK-like_dom_sf"/>
</dbReference>
<dbReference type="Pfam" id="PF12705">
    <property type="entry name" value="PDDEXK_1"/>
    <property type="match status" value="1"/>
</dbReference>
<dbReference type="GO" id="GO:0005829">
    <property type="term" value="C:cytosol"/>
    <property type="evidence" value="ECO:0007669"/>
    <property type="project" value="TreeGrafter"/>
</dbReference>
<evidence type="ECO:0000256" key="1">
    <source>
        <dbReference type="ARBA" id="ARBA00022722"/>
    </source>
</evidence>
<evidence type="ECO:0000259" key="16">
    <source>
        <dbReference type="PROSITE" id="PS51198"/>
    </source>
</evidence>
<feature type="domain" description="UvrD-like helicase C-terminal" evidence="17">
    <location>
        <begin position="473"/>
        <end position="755"/>
    </location>
</feature>
<keyword evidence="5 14" id="KW-0347">Helicase</keyword>
<dbReference type="Pfam" id="PF13361">
    <property type="entry name" value="UvrD_C"/>
    <property type="match status" value="1"/>
</dbReference>
<evidence type="ECO:0000256" key="15">
    <source>
        <dbReference type="SAM" id="Coils"/>
    </source>
</evidence>
<keyword evidence="3" id="KW-0227">DNA damage</keyword>
<evidence type="ECO:0000256" key="7">
    <source>
        <dbReference type="ARBA" id="ARBA00022840"/>
    </source>
</evidence>
<evidence type="ECO:0000313" key="18">
    <source>
        <dbReference type="EMBL" id="CRF32204.1"/>
    </source>
</evidence>
<dbReference type="Gene3D" id="3.90.320.10">
    <property type="match status" value="1"/>
</dbReference>
<dbReference type="InterPro" id="IPR014017">
    <property type="entry name" value="DNA_helicase_UvrD-like_C"/>
</dbReference>
<dbReference type="AlphaFoldDB" id="A0A0G4K506"/>
<dbReference type="InterPro" id="IPR027417">
    <property type="entry name" value="P-loop_NTPase"/>
</dbReference>
<proteinExistence type="predicted"/>
<dbReference type="GO" id="GO:0004527">
    <property type="term" value="F:exonuclease activity"/>
    <property type="evidence" value="ECO:0007669"/>
    <property type="project" value="UniProtKB-KW"/>
</dbReference>
<name>A0A0G4K506_9SPIR</name>
<evidence type="ECO:0000256" key="8">
    <source>
        <dbReference type="ARBA" id="ARBA00023125"/>
    </source>
</evidence>
<dbReference type="Pfam" id="PF00580">
    <property type="entry name" value="UvrD-helicase"/>
    <property type="match status" value="1"/>
</dbReference>
<dbReference type="InterPro" id="IPR038726">
    <property type="entry name" value="PDDEXK_AddAB-type"/>
</dbReference>
<dbReference type="SUPFAM" id="SSF52540">
    <property type="entry name" value="P-loop containing nucleoside triphosphate hydrolases"/>
    <property type="match status" value="1"/>
</dbReference>
<evidence type="ECO:0000256" key="13">
    <source>
        <dbReference type="ARBA" id="ARBA00048988"/>
    </source>
</evidence>
<organism evidence="18 19">
    <name type="scientific">Brachyspira suanatina</name>
    <dbReference type="NCBI Taxonomy" id="381802"/>
    <lineage>
        <taxon>Bacteria</taxon>
        <taxon>Pseudomonadati</taxon>
        <taxon>Spirochaetota</taxon>
        <taxon>Spirochaetia</taxon>
        <taxon>Brachyspirales</taxon>
        <taxon>Brachyspiraceae</taxon>
        <taxon>Brachyspira</taxon>
    </lineage>
</organism>
<dbReference type="GO" id="GO:0043138">
    <property type="term" value="F:3'-5' DNA helicase activity"/>
    <property type="evidence" value="ECO:0007669"/>
    <property type="project" value="UniProtKB-EC"/>
</dbReference>
<dbReference type="GO" id="GO:0003677">
    <property type="term" value="F:DNA binding"/>
    <property type="evidence" value="ECO:0007669"/>
    <property type="project" value="UniProtKB-KW"/>
</dbReference>
<evidence type="ECO:0000256" key="4">
    <source>
        <dbReference type="ARBA" id="ARBA00022801"/>
    </source>
</evidence>
<evidence type="ECO:0000256" key="14">
    <source>
        <dbReference type="PROSITE-ProRule" id="PRU00560"/>
    </source>
</evidence>
<keyword evidence="7 14" id="KW-0067">ATP-binding</keyword>
<evidence type="ECO:0000256" key="12">
    <source>
        <dbReference type="ARBA" id="ARBA00034808"/>
    </source>
</evidence>
<comment type="catalytic activity">
    <reaction evidence="13">
        <text>ATP + H2O = ADP + phosphate + H(+)</text>
        <dbReference type="Rhea" id="RHEA:13065"/>
        <dbReference type="ChEBI" id="CHEBI:15377"/>
        <dbReference type="ChEBI" id="CHEBI:15378"/>
        <dbReference type="ChEBI" id="CHEBI:30616"/>
        <dbReference type="ChEBI" id="CHEBI:43474"/>
        <dbReference type="ChEBI" id="CHEBI:456216"/>
        <dbReference type="EC" id="5.6.2.4"/>
    </reaction>
</comment>
<dbReference type="GO" id="GO:0005524">
    <property type="term" value="F:ATP binding"/>
    <property type="evidence" value="ECO:0007669"/>
    <property type="project" value="UniProtKB-UniRule"/>
</dbReference>
<keyword evidence="9" id="KW-0234">DNA repair</keyword>
<evidence type="ECO:0000313" key="19">
    <source>
        <dbReference type="Proteomes" id="UP000043763"/>
    </source>
</evidence>
<reference evidence="19" key="1">
    <citation type="submission" date="2015-04" db="EMBL/GenBank/DDBJ databases">
        <authorList>
            <person name="Mushtaq Mamoona"/>
        </authorList>
    </citation>
    <scope>NUCLEOTIDE SEQUENCE [LARGE SCALE GENOMIC DNA]</scope>
    <source>
        <strain evidence="19">AN4859/03</strain>
    </source>
</reference>
<feature type="coiled-coil region" evidence="15">
    <location>
        <begin position="944"/>
        <end position="1010"/>
    </location>
</feature>
<dbReference type="PROSITE" id="PS51198">
    <property type="entry name" value="UVRD_HELICASE_ATP_BIND"/>
    <property type="match status" value="1"/>
</dbReference>
<feature type="domain" description="UvrD-like helicase ATP-binding" evidence="16">
    <location>
        <begin position="5"/>
        <end position="451"/>
    </location>
</feature>
<dbReference type="RefSeq" id="WP_048593756.1">
    <property type="nucleotide sequence ID" value="NZ_CVLB01000001.1"/>
</dbReference>
<dbReference type="EC" id="5.6.2.4" evidence="12"/>
<dbReference type="OrthoDB" id="9810135at2"/>
<gene>
    <name evidence="18" type="ORF">BRSU_0645</name>
</gene>
<feature type="binding site" evidence="14">
    <location>
        <begin position="26"/>
        <end position="33"/>
    </location>
    <ligand>
        <name>ATP</name>
        <dbReference type="ChEBI" id="CHEBI:30616"/>
    </ligand>
</feature>
<keyword evidence="10" id="KW-0413">Isomerase</keyword>
<dbReference type="InterPro" id="IPR014016">
    <property type="entry name" value="UvrD-like_ATP-bd"/>
</dbReference>
<dbReference type="PANTHER" id="PTHR11070">
    <property type="entry name" value="UVRD / RECB / PCRA DNA HELICASE FAMILY MEMBER"/>
    <property type="match status" value="1"/>
</dbReference>